<dbReference type="EMBL" id="KZ824267">
    <property type="protein sequence ID" value="RAL17651.1"/>
    <property type="molecule type" value="Genomic_DNA"/>
</dbReference>
<dbReference type="GO" id="GO:0005886">
    <property type="term" value="C:plasma membrane"/>
    <property type="evidence" value="ECO:0007669"/>
    <property type="project" value="TreeGrafter"/>
</dbReference>
<dbReference type="GeneID" id="37201740"/>
<evidence type="ECO:0000313" key="7">
    <source>
        <dbReference type="Proteomes" id="UP000248961"/>
    </source>
</evidence>
<keyword evidence="4 5" id="KW-0472">Membrane</keyword>
<organism evidence="6 7">
    <name type="scientific">Aspergillus homomorphus (strain CBS 101889)</name>
    <dbReference type="NCBI Taxonomy" id="1450537"/>
    <lineage>
        <taxon>Eukaryota</taxon>
        <taxon>Fungi</taxon>
        <taxon>Dikarya</taxon>
        <taxon>Ascomycota</taxon>
        <taxon>Pezizomycotina</taxon>
        <taxon>Eurotiomycetes</taxon>
        <taxon>Eurotiomycetidae</taxon>
        <taxon>Eurotiales</taxon>
        <taxon>Aspergillaceae</taxon>
        <taxon>Aspergillus</taxon>
        <taxon>Aspergillus subgen. Circumdati</taxon>
    </lineage>
</organism>
<reference evidence="6 7" key="1">
    <citation type="submission" date="2018-02" db="EMBL/GenBank/DDBJ databases">
        <title>The genomes of Aspergillus section Nigri reveals drivers in fungal speciation.</title>
        <authorList>
            <consortium name="DOE Joint Genome Institute"/>
            <person name="Vesth T.C."/>
            <person name="Nybo J."/>
            <person name="Theobald S."/>
            <person name="Brandl J."/>
            <person name="Frisvad J.C."/>
            <person name="Nielsen K.F."/>
            <person name="Lyhne E.K."/>
            <person name="Kogle M.E."/>
            <person name="Kuo A."/>
            <person name="Riley R."/>
            <person name="Clum A."/>
            <person name="Nolan M."/>
            <person name="Lipzen A."/>
            <person name="Salamov A."/>
            <person name="Henrissat B."/>
            <person name="Wiebenga A."/>
            <person name="De vries R.P."/>
            <person name="Grigoriev I.V."/>
            <person name="Mortensen U.H."/>
            <person name="Andersen M.R."/>
            <person name="Baker S.E."/>
        </authorList>
    </citation>
    <scope>NUCLEOTIDE SEQUENCE [LARGE SCALE GENOMIC DNA]</scope>
    <source>
        <strain evidence="6 7">CBS 101889</strain>
    </source>
</reference>
<dbReference type="GO" id="GO:1990961">
    <property type="term" value="P:xenobiotic detoxification by transmembrane export across the plasma membrane"/>
    <property type="evidence" value="ECO:0007669"/>
    <property type="project" value="TreeGrafter"/>
</dbReference>
<dbReference type="PANTHER" id="PTHR23502:SF23">
    <property type="entry name" value="FLUCONAZOLE RESISTANCE PROTEIN 1"/>
    <property type="match status" value="1"/>
</dbReference>
<dbReference type="GO" id="GO:0015244">
    <property type="term" value="F:fluconazole transmembrane transporter activity"/>
    <property type="evidence" value="ECO:0007669"/>
    <property type="project" value="TreeGrafter"/>
</dbReference>
<feature type="transmembrane region" description="Helical" evidence="5">
    <location>
        <begin position="193"/>
        <end position="213"/>
    </location>
</feature>
<feature type="transmembrane region" description="Helical" evidence="5">
    <location>
        <begin position="110"/>
        <end position="129"/>
    </location>
</feature>
<dbReference type="OrthoDB" id="3357846at2759"/>
<comment type="subcellular location">
    <subcellularLocation>
        <location evidence="1">Membrane</location>
        <topology evidence="1">Multi-pass membrane protein</topology>
    </subcellularLocation>
</comment>
<evidence type="ECO:0000256" key="3">
    <source>
        <dbReference type="ARBA" id="ARBA00022989"/>
    </source>
</evidence>
<feature type="transmembrane region" description="Helical" evidence="5">
    <location>
        <begin position="25"/>
        <end position="43"/>
    </location>
</feature>
<keyword evidence="3 5" id="KW-1133">Transmembrane helix</keyword>
<keyword evidence="7" id="KW-1185">Reference proteome</keyword>
<protein>
    <submittedName>
        <fullName evidence="6">MFS general substrate transporter</fullName>
    </submittedName>
</protein>
<dbReference type="InterPro" id="IPR036259">
    <property type="entry name" value="MFS_trans_sf"/>
</dbReference>
<dbReference type="Pfam" id="PF07690">
    <property type="entry name" value="MFS_1"/>
    <property type="match status" value="1"/>
</dbReference>
<evidence type="ECO:0000256" key="1">
    <source>
        <dbReference type="ARBA" id="ARBA00004141"/>
    </source>
</evidence>
<feature type="transmembrane region" description="Helical" evidence="5">
    <location>
        <begin position="55"/>
        <end position="75"/>
    </location>
</feature>
<keyword evidence="2 5" id="KW-0812">Transmembrane</keyword>
<sequence>MSAPIYTPSTEYVAREYDISHAQSSLGLVLYVVGYGFGALLFTKRAFFLRFLQGFFASASLTTGGASLGDVYGATSFPCAMSIWAACAYSAPTIGPTIPGFVIPVLGWRFSMWEILIAAAPVFILVFTLPETSATTILYRRARRLRQRDCITLYVTAGEMAQQGVRFPQVVQNSLLIPFRITLSDPAMLFVNIYIMLIYSIYYSFFEVCPIVYGQIYGFNAGEKGCVFIGNTIGTAMAMLILFLYHHFGPPVSLSLFGWTAHPSVHWTIPTIGMLIYPATVCILMQCLFLYISSCYPHYRASLFAASDFKRSCFEAAAILFSRPMYENAGVGPGCSILTGLIVNYCLTNWVPIQCLKARTG</sequence>
<evidence type="ECO:0000256" key="4">
    <source>
        <dbReference type="ARBA" id="ARBA00023136"/>
    </source>
</evidence>
<proteinExistence type="predicted"/>
<accession>A0A395IC94</accession>
<evidence type="ECO:0000256" key="5">
    <source>
        <dbReference type="SAM" id="Phobius"/>
    </source>
</evidence>
<dbReference type="RefSeq" id="XP_025556805.1">
    <property type="nucleotide sequence ID" value="XM_025697451.1"/>
</dbReference>
<dbReference type="STRING" id="1450537.A0A395IC94"/>
<dbReference type="PANTHER" id="PTHR23502">
    <property type="entry name" value="MAJOR FACILITATOR SUPERFAMILY"/>
    <property type="match status" value="1"/>
</dbReference>
<dbReference type="SUPFAM" id="SSF103473">
    <property type="entry name" value="MFS general substrate transporter"/>
    <property type="match status" value="1"/>
</dbReference>
<dbReference type="Gene3D" id="1.20.1250.20">
    <property type="entry name" value="MFS general substrate transporter like domains"/>
    <property type="match status" value="1"/>
</dbReference>
<gene>
    <name evidence="6" type="ORF">BO97DRAFT_430608</name>
</gene>
<dbReference type="AlphaFoldDB" id="A0A395IC94"/>
<feature type="transmembrane region" description="Helical" evidence="5">
    <location>
        <begin position="265"/>
        <end position="292"/>
    </location>
</feature>
<feature type="transmembrane region" description="Helical" evidence="5">
    <location>
        <begin position="225"/>
        <end position="245"/>
    </location>
</feature>
<dbReference type="VEuPathDB" id="FungiDB:BO97DRAFT_430608"/>
<evidence type="ECO:0000256" key="2">
    <source>
        <dbReference type="ARBA" id="ARBA00022692"/>
    </source>
</evidence>
<dbReference type="Proteomes" id="UP000248961">
    <property type="component" value="Unassembled WGS sequence"/>
</dbReference>
<evidence type="ECO:0000313" key="6">
    <source>
        <dbReference type="EMBL" id="RAL17651.1"/>
    </source>
</evidence>
<dbReference type="InterPro" id="IPR011701">
    <property type="entry name" value="MFS"/>
</dbReference>
<name>A0A395IC94_ASPHC</name>
<feature type="transmembrane region" description="Helical" evidence="5">
    <location>
        <begin position="81"/>
        <end position="103"/>
    </location>
</feature>